<dbReference type="EMBL" id="AXCW01000184">
    <property type="protein sequence ID" value="EYR62717.1"/>
    <property type="molecule type" value="Genomic_DNA"/>
</dbReference>
<sequence>MDQVLFDDVVHTDYGQLDLVWSDEGGFDGDFDRFFSGQLNGLVGAADRGRGGRRVPGAAVDG</sequence>
<name>A0A021VUG7_9CELL</name>
<keyword evidence="2" id="KW-1185">Reference proteome</keyword>
<accession>A0A021VUG7</accession>
<protein>
    <submittedName>
        <fullName evidence="1">Uncharacterized protein</fullName>
    </submittedName>
</protein>
<proteinExistence type="predicted"/>
<dbReference type="Proteomes" id="UP000019753">
    <property type="component" value="Unassembled WGS sequence"/>
</dbReference>
<dbReference type="AlphaFoldDB" id="A0A021VUG7"/>
<evidence type="ECO:0000313" key="2">
    <source>
        <dbReference type="Proteomes" id="UP000019753"/>
    </source>
</evidence>
<organism evidence="1 2">
    <name type="scientific">Actinotalea ferrariae CF5-4</name>
    <dbReference type="NCBI Taxonomy" id="948458"/>
    <lineage>
        <taxon>Bacteria</taxon>
        <taxon>Bacillati</taxon>
        <taxon>Actinomycetota</taxon>
        <taxon>Actinomycetes</taxon>
        <taxon>Micrococcales</taxon>
        <taxon>Cellulomonadaceae</taxon>
        <taxon>Actinotalea</taxon>
    </lineage>
</organism>
<dbReference type="RefSeq" id="WP_034227354.1">
    <property type="nucleotide sequence ID" value="NZ_AXCW01000184.1"/>
</dbReference>
<comment type="caution">
    <text evidence="1">The sequence shown here is derived from an EMBL/GenBank/DDBJ whole genome shotgun (WGS) entry which is preliminary data.</text>
</comment>
<evidence type="ECO:0000313" key="1">
    <source>
        <dbReference type="EMBL" id="EYR62717.1"/>
    </source>
</evidence>
<gene>
    <name evidence="1" type="ORF">N866_05735</name>
</gene>
<reference evidence="1 2" key="1">
    <citation type="submission" date="2014-01" db="EMBL/GenBank/DDBJ databases">
        <title>Actinotalea ferrariae CF5-4.</title>
        <authorList>
            <person name="Chen F."/>
            <person name="Li Y."/>
            <person name="Wang G."/>
        </authorList>
    </citation>
    <scope>NUCLEOTIDE SEQUENCE [LARGE SCALE GENOMIC DNA]</scope>
    <source>
        <strain evidence="1 2">CF5-4</strain>
    </source>
</reference>